<evidence type="ECO:0000313" key="2">
    <source>
        <dbReference type="EMBL" id="OBS74901.1"/>
    </source>
</evidence>
<feature type="region of interest" description="Disordered" evidence="1">
    <location>
        <begin position="59"/>
        <end position="128"/>
    </location>
</feature>
<dbReference type="EMBL" id="LZPO01044386">
    <property type="protein sequence ID" value="OBS74901.1"/>
    <property type="molecule type" value="Genomic_DNA"/>
</dbReference>
<feature type="compositionally biased region" description="Low complexity" evidence="1">
    <location>
        <begin position="61"/>
        <end position="72"/>
    </location>
</feature>
<gene>
    <name evidence="2" type="ORF">A6R68_14536</name>
</gene>
<sequence>MTVRFGRPACCGPPRGATCRSQPADSRKKRARSSSAPVTATNSLSASCRSAAIFAPCTSQTAPADTATAPTPLLRSVLRSTRPRRWAPARRLRPSRCPTQSPPCGKPSRFPPSGGCYENPTLEEKVEG</sequence>
<keyword evidence="3" id="KW-1185">Reference proteome</keyword>
<protein>
    <submittedName>
        <fullName evidence="2">Uncharacterized protein</fullName>
    </submittedName>
</protein>
<proteinExistence type="predicted"/>
<dbReference type="Proteomes" id="UP000092124">
    <property type="component" value="Unassembled WGS sequence"/>
</dbReference>
<comment type="caution">
    <text evidence="2">The sequence shown here is derived from an EMBL/GenBank/DDBJ whole genome shotgun (WGS) entry which is preliminary data.</text>
</comment>
<evidence type="ECO:0000313" key="3">
    <source>
        <dbReference type="Proteomes" id="UP000092124"/>
    </source>
</evidence>
<evidence type="ECO:0000256" key="1">
    <source>
        <dbReference type="SAM" id="MobiDB-lite"/>
    </source>
</evidence>
<dbReference type="AlphaFoldDB" id="A0A1A6H9C7"/>
<name>A0A1A6H9C7_NEOLE</name>
<feature type="compositionally biased region" description="Basic residues" evidence="1">
    <location>
        <begin position="81"/>
        <end position="94"/>
    </location>
</feature>
<accession>A0A1A6H9C7</accession>
<feature type="region of interest" description="Disordered" evidence="1">
    <location>
        <begin position="1"/>
        <end position="43"/>
    </location>
</feature>
<reference evidence="2 3" key="1">
    <citation type="submission" date="2016-06" db="EMBL/GenBank/DDBJ databases">
        <title>The Draft Genome Sequence and Annotation of the Desert Woodrat Neotoma lepida.</title>
        <authorList>
            <person name="Campbell M."/>
            <person name="Oakeson K.F."/>
            <person name="Yandell M."/>
            <person name="Halpert J.R."/>
            <person name="Dearing D."/>
        </authorList>
    </citation>
    <scope>NUCLEOTIDE SEQUENCE [LARGE SCALE GENOMIC DNA]</scope>
    <source>
        <strain evidence="2">417</strain>
        <tissue evidence="2">Liver</tissue>
    </source>
</reference>
<organism evidence="2 3">
    <name type="scientific">Neotoma lepida</name>
    <name type="common">Desert woodrat</name>
    <dbReference type="NCBI Taxonomy" id="56216"/>
    <lineage>
        <taxon>Eukaryota</taxon>
        <taxon>Metazoa</taxon>
        <taxon>Chordata</taxon>
        <taxon>Craniata</taxon>
        <taxon>Vertebrata</taxon>
        <taxon>Euteleostomi</taxon>
        <taxon>Mammalia</taxon>
        <taxon>Eutheria</taxon>
        <taxon>Euarchontoglires</taxon>
        <taxon>Glires</taxon>
        <taxon>Rodentia</taxon>
        <taxon>Myomorpha</taxon>
        <taxon>Muroidea</taxon>
        <taxon>Cricetidae</taxon>
        <taxon>Neotominae</taxon>
        <taxon>Neotoma</taxon>
    </lineage>
</organism>